<reference evidence="1 2" key="1">
    <citation type="submission" date="2019-02" db="EMBL/GenBank/DDBJ databases">
        <title>Genomic Encyclopedia of Type Strains, Phase IV (KMG-IV): sequencing the most valuable type-strain genomes for metagenomic binning, comparative biology and taxonomic classification.</title>
        <authorList>
            <person name="Goeker M."/>
        </authorList>
    </citation>
    <scope>NUCLEOTIDE SEQUENCE [LARGE SCALE GENOMIC DNA]</scope>
    <source>
        <strain evidence="1 2">DSM 17196</strain>
    </source>
</reference>
<comment type="caution">
    <text evidence="1">The sequence shown here is derived from an EMBL/GenBank/DDBJ whole genome shotgun (WGS) entry which is preliminary data.</text>
</comment>
<dbReference type="AlphaFoldDB" id="A0A4Q7PFI0"/>
<evidence type="ECO:0000313" key="1">
    <source>
        <dbReference type="EMBL" id="RZS99085.1"/>
    </source>
</evidence>
<evidence type="ECO:0000313" key="2">
    <source>
        <dbReference type="Proteomes" id="UP000292262"/>
    </source>
</evidence>
<gene>
    <name evidence="1" type="ORF">EV197_0289</name>
</gene>
<keyword evidence="2" id="KW-1185">Reference proteome</keyword>
<dbReference type="Proteomes" id="UP000292262">
    <property type="component" value="Unassembled WGS sequence"/>
</dbReference>
<sequence length="31" mass="3626">MKAVFFRCKNDKMVVGRGMVLIKDTSNFYKV</sequence>
<dbReference type="EMBL" id="SGXE01000001">
    <property type="protein sequence ID" value="RZS99085.1"/>
    <property type="molecule type" value="Genomic_DNA"/>
</dbReference>
<name>A0A4Q7PFI0_9FLAO</name>
<organism evidence="1 2">
    <name type="scientific">Aquimarina brevivitae</name>
    <dbReference type="NCBI Taxonomy" id="323412"/>
    <lineage>
        <taxon>Bacteria</taxon>
        <taxon>Pseudomonadati</taxon>
        <taxon>Bacteroidota</taxon>
        <taxon>Flavobacteriia</taxon>
        <taxon>Flavobacteriales</taxon>
        <taxon>Flavobacteriaceae</taxon>
        <taxon>Aquimarina</taxon>
    </lineage>
</organism>
<proteinExistence type="predicted"/>
<accession>A0A4Q7PFI0</accession>
<protein>
    <submittedName>
        <fullName evidence="1">Uncharacterized protein</fullName>
    </submittedName>
</protein>